<dbReference type="InterPro" id="IPR002347">
    <property type="entry name" value="SDR_fam"/>
</dbReference>
<dbReference type="EMBL" id="KZ824425">
    <property type="protein sequence ID" value="RAL04146.1"/>
    <property type="molecule type" value="Genomic_DNA"/>
</dbReference>
<name>A0A395H936_9EURO</name>
<dbReference type="GeneID" id="37222384"/>
<organism evidence="3 4">
    <name type="scientific">Aspergillus ibericus CBS 121593</name>
    <dbReference type="NCBI Taxonomy" id="1448316"/>
    <lineage>
        <taxon>Eukaryota</taxon>
        <taxon>Fungi</taxon>
        <taxon>Dikarya</taxon>
        <taxon>Ascomycota</taxon>
        <taxon>Pezizomycotina</taxon>
        <taxon>Eurotiomycetes</taxon>
        <taxon>Eurotiomycetidae</taxon>
        <taxon>Eurotiales</taxon>
        <taxon>Aspergillaceae</taxon>
        <taxon>Aspergillus</taxon>
        <taxon>Aspergillus subgen. Circumdati</taxon>
    </lineage>
</organism>
<protein>
    <submittedName>
        <fullName evidence="3">Short-chain oxidoreductase</fullName>
    </submittedName>
</protein>
<evidence type="ECO:0000313" key="3">
    <source>
        <dbReference type="EMBL" id="RAL04146.1"/>
    </source>
</evidence>
<dbReference type="Gene3D" id="3.40.50.720">
    <property type="entry name" value="NAD(P)-binding Rossmann-like Domain"/>
    <property type="match status" value="1"/>
</dbReference>
<dbReference type="InterPro" id="IPR036291">
    <property type="entry name" value="NAD(P)-bd_dom_sf"/>
</dbReference>
<evidence type="ECO:0000256" key="2">
    <source>
        <dbReference type="ARBA" id="ARBA00023002"/>
    </source>
</evidence>
<dbReference type="STRING" id="1448316.A0A395H936"/>
<accession>A0A395H936</accession>
<dbReference type="AlphaFoldDB" id="A0A395H936"/>
<gene>
    <name evidence="3" type="ORF">BO80DRAFT_400438</name>
</gene>
<proteinExistence type="inferred from homology"/>
<dbReference type="PANTHER" id="PTHR43976">
    <property type="entry name" value="SHORT CHAIN DEHYDROGENASE"/>
    <property type="match status" value="1"/>
</dbReference>
<dbReference type="Proteomes" id="UP000249402">
    <property type="component" value="Unassembled WGS sequence"/>
</dbReference>
<dbReference type="SUPFAM" id="SSF51735">
    <property type="entry name" value="NAD(P)-binding Rossmann-fold domains"/>
    <property type="match status" value="1"/>
</dbReference>
<dbReference type="GO" id="GO:0016491">
    <property type="term" value="F:oxidoreductase activity"/>
    <property type="evidence" value="ECO:0007669"/>
    <property type="project" value="UniProtKB-KW"/>
</dbReference>
<keyword evidence="2" id="KW-0560">Oxidoreductase</keyword>
<dbReference type="VEuPathDB" id="FungiDB:BO80DRAFT_400438"/>
<dbReference type="PANTHER" id="PTHR43976:SF16">
    <property type="entry name" value="SHORT-CHAIN DEHYDROGENASE_REDUCTASE FAMILY PROTEIN"/>
    <property type="match status" value="1"/>
</dbReference>
<keyword evidence="4" id="KW-1185">Reference proteome</keyword>
<dbReference type="OrthoDB" id="1274115at2759"/>
<comment type="similarity">
    <text evidence="1">Belongs to the short-chain dehydrogenases/reductases (SDR) family.</text>
</comment>
<dbReference type="RefSeq" id="XP_025578473.1">
    <property type="nucleotide sequence ID" value="XM_025717519.1"/>
</dbReference>
<dbReference type="InterPro" id="IPR051911">
    <property type="entry name" value="SDR_oxidoreductase"/>
</dbReference>
<dbReference type="Pfam" id="PF00106">
    <property type="entry name" value="adh_short"/>
    <property type="match status" value="1"/>
</dbReference>
<dbReference type="PRINTS" id="PR00081">
    <property type="entry name" value="GDHRDH"/>
</dbReference>
<evidence type="ECO:0000313" key="4">
    <source>
        <dbReference type="Proteomes" id="UP000249402"/>
    </source>
</evidence>
<evidence type="ECO:0000256" key="1">
    <source>
        <dbReference type="ARBA" id="ARBA00006484"/>
    </source>
</evidence>
<sequence>MTGQLTWLVTGCSSGIGEALVRAILDKGDKVIATTRASKGISGADRLNVLKAAGASVYELDMASPEEVLQQQAKEIWETFGPIDVLVNNAGYIEATTFEEMNEQFLIDSLRINALGPFNLTRAFLPMMRARRTGTLLFSGTVGTYYAAPGGNCYCGAKGLIEGVVPNLALEVAPFNLRVSILTYGHFRTPVMEPGHIHHRAPKRLPEYEETNQQIQNGCADWSLNQPGDPRKAAELVVEAVRGEGRCEGRELPIRLPVGADTFEIVRKSCEEKMEILKEWEGIGSQTNL</sequence>
<reference evidence="3 4" key="1">
    <citation type="submission" date="2018-02" db="EMBL/GenBank/DDBJ databases">
        <title>The genomes of Aspergillus section Nigri reveals drivers in fungal speciation.</title>
        <authorList>
            <consortium name="DOE Joint Genome Institute"/>
            <person name="Vesth T.C."/>
            <person name="Nybo J."/>
            <person name="Theobald S."/>
            <person name="Brandl J."/>
            <person name="Frisvad J.C."/>
            <person name="Nielsen K.F."/>
            <person name="Lyhne E.K."/>
            <person name="Kogle M.E."/>
            <person name="Kuo A."/>
            <person name="Riley R."/>
            <person name="Clum A."/>
            <person name="Nolan M."/>
            <person name="Lipzen A."/>
            <person name="Salamov A."/>
            <person name="Henrissat B."/>
            <person name="Wiebenga A."/>
            <person name="De vries R.P."/>
            <person name="Grigoriev I.V."/>
            <person name="Mortensen U.H."/>
            <person name="Andersen M.R."/>
            <person name="Baker S.E."/>
        </authorList>
    </citation>
    <scope>NUCLEOTIDE SEQUENCE [LARGE SCALE GENOMIC DNA]</scope>
    <source>
        <strain evidence="3 4">CBS 121593</strain>
    </source>
</reference>